<reference evidence="4" key="1">
    <citation type="submission" date="2020-06" db="EMBL/GenBank/DDBJ databases">
        <title>Thalassolituus marinus alknpb1M-1, a hydrocarbon-degrading bacterium isolated from the deep-sea overlying water using an in-situ strategy from the South China Sea basin.</title>
        <authorList>
            <person name="Dong C."/>
            <person name="Chen Y."/>
            <person name="Shao Z."/>
        </authorList>
    </citation>
    <scope>NUCLEOTIDE SEQUENCE [LARGE SCALE GENOMIC DNA]</scope>
    <source>
        <strain evidence="4">alknpb1M-1</strain>
    </source>
</reference>
<dbReference type="NCBIfam" id="TIGR02532">
    <property type="entry name" value="IV_pilin_GFxxxE"/>
    <property type="match status" value="1"/>
</dbReference>
<name>A0ABY6AGU9_9GAMM</name>
<protein>
    <submittedName>
        <fullName evidence="3">Prepilin-type N-terminal cleavage/methylation domain-containing protein</fullName>
    </submittedName>
</protein>
<dbReference type="SUPFAM" id="SSF54523">
    <property type="entry name" value="Pili subunits"/>
    <property type="match status" value="1"/>
</dbReference>
<organism evidence="3 4">
    <name type="scientific">Thalassolituus hydrocarboniclasticus</name>
    <dbReference type="NCBI Taxonomy" id="2742796"/>
    <lineage>
        <taxon>Bacteria</taxon>
        <taxon>Pseudomonadati</taxon>
        <taxon>Pseudomonadota</taxon>
        <taxon>Gammaproteobacteria</taxon>
        <taxon>Oceanospirillales</taxon>
        <taxon>Oceanospirillaceae</taxon>
        <taxon>Thalassolituus</taxon>
    </lineage>
</organism>
<evidence type="ECO:0000313" key="3">
    <source>
        <dbReference type="EMBL" id="UXD89306.1"/>
    </source>
</evidence>
<sequence length="141" mass="15346">MHKSQGFTLMELMIVVAIIGILASIGLPIYSNHVMNSERISVGNEELNPILAAQEEFRRDNLTYTLNLTDLGLPNNPYTPPGGRFIISAVPCNVNGAVLPITQCVELQAIGQNEQANDGDVIFNTLGTRNHIMPGGIIQEF</sequence>
<dbReference type="InterPro" id="IPR000983">
    <property type="entry name" value="Bac_GSPG_pilin"/>
</dbReference>
<dbReference type="InterPro" id="IPR045584">
    <property type="entry name" value="Pilin-like"/>
</dbReference>
<dbReference type="EMBL" id="CP054475">
    <property type="protein sequence ID" value="UXD89306.1"/>
    <property type="molecule type" value="Genomic_DNA"/>
</dbReference>
<keyword evidence="2" id="KW-0812">Transmembrane</keyword>
<dbReference type="Proteomes" id="UP001065322">
    <property type="component" value="Chromosome"/>
</dbReference>
<proteinExistence type="predicted"/>
<accession>A0ABY6AGU9</accession>
<dbReference type="Pfam" id="PF07963">
    <property type="entry name" value="N_methyl"/>
    <property type="match status" value="1"/>
</dbReference>
<feature type="transmembrane region" description="Helical" evidence="2">
    <location>
        <begin position="12"/>
        <end position="30"/>
    </location>
</feature>
<evidence type="ECO:0000313" key="4">
    <source>
        <dbReference type="Proteomes" id="UP001065322"/>
    </source>
</evidence>
<keyword evidence="4" id="KW-1185">Reference proteome</keyword>
<dbReference type="Gene3D" id="3.30.700.10">
    <property type="entry name" value="Glycoprotein, Type 4 Pilin"/>
    <property type="match status" value="1"/>
</dbReference>
<keyword evidence="1" id="KW-0488">Methylation</keyword>
<evidence type="ECO:0000256" key="2">
    <source>
        <dbReference type="SAM" id="Phobius"/>
    </source>
</evidence>
<keyword evidence="2" id="KW-0472">Membrane</keyword>
<evidence type="ECO:0000256" key="1">
    <source>
        <dbReference type="ARBA" id="ARBA00022481"/>
    </source>
</evidence>
<keyword evidence="2" id="KW-1133">Transmembrane helix</keyword>
<dbReference type="InterPro" id="IPR012902">
    <property type="entry name" value="N_methyl_site"/>
</dbReference>
<gene>
    <name evidence="3" type="ORF">HUF19_03950</name>
</gene>
<dbReference type="PRINTS" id="PR00813">
    <property type="entry name" value="BCTERIALGSPG"/>
</dbReference>